<sequence>MSCEIPGAEMRSLNLLGVYPVGPEHFLCALLHTPEQNLFLPIWLSPFSGGKLAALIDEVGPLNPSIYETYLETLKDLGAQVQAVRIASYYEGVFHAEVLLSTGSKVDTSMSDALLLAWTGDIALEVDPQVLRQAGIRISAADAKGIFDLDLPVVEGDAEDGSVSASGDPEADRNFEQLMKSLGADDLFTSDDEDGDGAAN</sequence>
<organism evidence="2 3">
    <name type="scientific">Corynebacterium pseudogenitalium</name>
    <dbReference type="NCBI Taxonomy" id="38303"/>
    <lineage>
        <taxon>Bacteria</taxon>
        <taxon>Bacillati</taxon>
        <taxon>Actinomycetota</taxon>
        <taxon>Actinomycetes</taxon>
        <taxon>Mycobacteriales</taxon>
        <taxon>Corynebacteriaceae</taxon>
        <taxon>Corynebacterium</taxon>
    </lineage>
</organism>
<gene>
    <name evidence="2" type="ORF">KBX22_00140</name>
</gene>
<dbReference type="InterPro" id="IPR003729">
    <property type="entry name" value="Bi_nuclease_dom"/>
</dbReference>
<dbReference type="Pfam" id="PF02577">
    <property type="entry name" value="BFN_dom"/>
    <property type="match status" value="1"/>
</dbReference>
<reference evidence="2 3" key="1">
    <citation type="submission" date="2021-04" db="EMBL/GenBank/DDBJ databases">
        <title>Corynebacterium genitalium sp. nov. and Corynebacterium genitalium sp. nov., two new species of the genus Corynebacterium.</title>
        <authorList>
            <person name="Jaen-Luchoro D."/>
            <person name="Pinyeiro-Iglesias B."/>
            <person name="Al-Shaer S."/>
            <person name="Karlsson R."/>
            <person name="Gonzales-Siles L."/>
            <person name="Cardew S."/>
            <person name="Jensie-Markopolous S."/>
            <person name="Ohlen M."/>
            <person name="Inganas E."/>
            <person name="Moore E.R.B."/>
        </authorList>
    </citation>
    <scope>NUCLEOTIDE SEQUENCE [LARGE SCALE GENOMIC DNA]</scope>
    <source>
        <strain evidence="2 3">CCUG 55013</strain>
    </source>
</reference>
<evidence type="ECO:0000259" key="1">
    <source>
        <dbReference type="PROSITE" id="PS51658"/>
    </source>
</evidence>
<dbReference type="PROSITE" id="PS51658">
    <property type="entry name" value="BFN"/>
    <property type="match status" value="1"/>
</dbReference>
<comment type="caution">
    <text evidence="2">The sequence shown here is derived from an EMBL/GenBank/DDBJ whole genome shotgun (WGS) entry which is preliminary data.</text>
</comment>
<dbReference type="Proteomes" id="UP001205080">
    <property type="component" value="Unassembled WGS sequence"/>
</dbReference>
<dbReference type="AlphaFoldDB" id="A0ABD4TMM1"/>
<feature type="domain" description="BFN" evidence="1">
    <location>
        <begin position="10"/>
        <end position="138"/>
    </location>
</feature>
<evidence type="ECO:0000313" key="3">
    <source>
        <dbReference type="Proteomes" id="UP001205080"/>
    </source>
</evidence>
<name>A0ABD4TMM1_9CORY</name>
<dbReference type="InterPro" id="IPR036104">
    <property type="entry name" value="BFN_sf"/>
</dbReference>
<protein>
    <submittedName>
        <fullName evidence="2">Bifunctional nuclease family protein</fullName>
    </submittedName>
</protein>
<proteinExistence type="predicted"/>
<accession>A0ABD4TMM1</accession>
<dbReference type="Gene3D" id="3.10.690.10">
    <property type="entry name" value="Bifunctional nuclease domain"/>
    <property type="match status" value="1"/>
</dbReference>
<evidence type="ECO:0000313" key="2">
    <source>
        <dbReference type="EMBL" id="MCQ4613157.1"/>
    </source>
</evidence>
<dbReference type="EMBL" id="JAGPYW010000001">
    <property type="protein sequence ID" value="MCQ4613157.1"/>
    <property type="molecule type" value="Genomic_DNA"/>
</dbReference>
<dbReference type="SUPFAM" id="SSF103256">
    <property type="entry name" value="Hypothetical protein TM0160"/>
    <property type="match status" value="1"/>
</dbReference>